<evidence type="ECO:0000256" key="7">
    <source>
        <dbReference type="ARBA" id="ARBA00023125"/>
    </source>
</evidence>
<dbReference type="PANTHER" id="PTHR14911">
    <property type="entry name" value="THUMP DOMAIN-CONTAINING"/>
    <property type="match status" value="1"/>
</dbReference>
<accession>A0A9E2F1Z3</accession>
<evidence type="ECO:0000256" key="3">
    <source>
        <dbReference type="ARBA" id="ARBA00022603"/>
    </source>
</evidence>
<dbReference type="AlphaFoldDB" id="A0A9E2F1Z3"/>
<comment type="similarity">
    <text evidence="1">Belongs to the N(4)/N(6)-methyltransferase family. N(4) subfamily.</text>
</comment>
<dbReference type="PANTHER" id="PTHR14911:SF13">
    <property type="entry name" value="TRNA (GUANINE(6)-N2)-METHYLTRANSFERASE THUMP3"/>
    <property type="match status" value="1"/>
</dbReference>
<dbReference type="GO" id="GO:0003677">
    <property type="term" value="F:DNA binding"/>
    <property type="evidence" value="ECO:0007669"/>
    <property type="project" value="UniProtKB-KW"/>
</dbReference>
<sequence length="430" mass="49231">MTDEIENFKGKRMIERAEELDAFWAYSTEKLPKDKQLVLLGNVQFIYELALAQLELQSLGVRFEVTNGLREFRLLDAQDEEKLRKKLAYFKLIKGEYTDYFRIIQKNRTRSVNQYLTHWIYPYKGKFHPQMIRALLNIIGLEQGDTVLDPFIGSGTTAVEAQLLGINCVGIDISPLCVLQSKVKIEALDVLQEIIKCKEEVTNRMGLTLFNLENKSLDEAIESIPDEKVKDFYKMARLVAISDEARRGREFSKALLKNLELMISSVKDYVDIKKELNLNLGKMDIKVGDSRKLPLDSESIDGIITSPPYSIALDYVANDAHALKALGYSLPEIREEFIGVRGKGQVKINLYNEDMKESLKEMFRVLKPNKYAVIVIGNATYLGNEIKTVEFTITHAEKIGLKLVRNIDKIIFGLYNVMQKENILIFQKRG</sequence>
<feature type="domain" description="DNA methylase N-4/N-6" evidence="9">
    <location>
        <begin position="94"/>
        <end position="175"/>
    </location>
</feature>
<dbReference type="GO" id="GO:0030488">
    <property type="term" value="P:tRNA methylation"/>
    <property type="evidence" value="ECO:0007669"/>
    <property type="project" value="TreeGrafter"/>
</dbReference>
<evidence type="ECO:0000256" key="4">
    <source>
        <dbReference type="ARBA" id="ARBA00022679"/>
    </source>
</evidence>
<dbReference type="InterPro" id="IPR002941">
    <property type="entry name" value="DNA_methylase_N4/N6"/>
</dbReference>
<dbReference type="EMBL" id="QLTW01000258">
    <property type="protein sequence ID" value="MBT9145994.1"/>
    <property type="molecule type" value="Genomic_DNA"/>
</dbReference>
<evidence type="ECO:0000256" key="8">
    <source>
        <dbReference type="ARBA" id="ARBA00049120"/>
    </source>
</evidence>
<evidence type="ECO:0000313" key="10">
    <source>
        <dbReference type="EMBL" id="MBT9145994.1"/>
    </source>
</evidence>
<keyword evidence="7" id="KW-0238">DNA-binding</keyword>
<dbReference type="InterPro" id="IPR017985">
    <property type="entry name" value="MeTrfase_CN4_CS"/>
</dbReference>
<keyword evidence="5" id="KW-0949">S-adenosyl-L-methionine</keyword>
<dbReference type="EC" id="2.1.1.113" evidence="2"/>
<reference evidence="10 11" key="1">
    <citation type="journal article" date="2021" name="bioRxiv">
        <title>Unique metabolic strategies in Hadean analogues reveal hints for primordial physiology.</title>
        <authorList>
            <person name="Nobu M.K."/>
            <person name="Nakai R."/>
            <person name="Tamazawa S."/>
            <person name="Mori H."/>
            <person name="Toyoda A."/>
            <person name="Ijiri A."/>
            <person name="Suzuki S."/>
            <person name="Kurokawa K."/>
            <person name="Kamagata Y."/>
            <person name="Tamaki H."/>
        </authorList>
    </citation>
    <scope>NUCLEOTIDE SEQUENCE [LARGE SCALE GENOMIC DNA]</scope>
    <source>
        <strain evidence="10">BS525</strain>
    </source>
</reference>
<evidence type="ECO:0000256" key="6">
    <source>
        <dbReference type="ARBA" id="ARBA00022747"/>
    </source>
</evidence>
<keyword evidence="6" id="KW-0680">Restriction system</keyword>
<evidence type="ECO:0000313" key="11">
    <source>
        <dbReference type="Proteomes" id="UP000811545"/>
    </source>
</evidence>
<evidence type="ECO:0000256" key="2">
    <source>
        <dbReference type="ARBA" id="ARBA00012185"/>
    </source>
</evidence>
<evidence type="ECO:0000259" key="9">
    <source>
        <dbReference type="Pfam" id="PF01555"/>
    </source>
</evidence>
<dbReference type="Proteomes" id="UP000811545">
    <property type="component" value="Unassembled WGS sequence"/>
</dbReference>
<dbReference type="Gene3D" id="3.40.50.150">
    <property type="entry name" value="Vaccinia Virus protein VP39"/>
    <property type="match status" value="2"/>
</dbReference>
<comment type="catalytic activity">
    <reaction evidence="8">
        <text>a 2'-deoxycytidine in DNA + S-adenosyl-L-methionine = an N(4)-methyl-2'-deoxycytidine in DNA + S-adenosyl-L-homocysteine + H(+)</text>
        <dbReference type="Rhea" id="RHEA:16857"/>
        <dbReference type="Rhea" id="RHEA-COMP:11369"/>
        <dbReference type="Rhea" id="RHEA-COMP:13674"/>
        <dbReference type="ChEBI" id="CHEBI:15378"/>
        <dbReference type="ChEBI" id="CHEBI:57856"/>
        <dbReference type="ChEBI" id="CHEBI:59789"/>
        <dbReference type="ChEBI" id="CHEBI:85452"/>
        <dbReference type="ChEBI" id="CHEBI:137933"/>
        <dbReference type="EC" id="2.1.1.113"/>
    </reaction>
</comment>
<organism evidence="10 11">
    <name type="scientific">Psychracetigena formicireducens</name>
    <dbReference type="NCBI Taxonomy" id="2986056"/>
    <lineage>
        <taxon>Bacteria</taxon>
        <taxon>Bacillati</taxon>
        <taxon>Candidatus Lithacetigenota</taxon>
        <taxon>Candidatus Psychracetigena</taxon>
    </lineage>
</organism>
<dbReference type="SUPFAM" id="SSF53335">
    <property type="entry name" value="S-adenosyl-L-methionine-dependent methyltransferases"/>
    <property type="match status" value="1"/>
</dbReference>
<comment type="caution">
    <text evidence="10">The sequence shown here is derived from an EMBL/GenBank/DDBJ whole genome shotgun (WGS) entry which is preliminary data.</text>
</comment>
<dbReference type="InterPro" id="IPR029063">
    <property type="entry name" value="SAM-dependent_MTases_sf"/>
</dbReference>
<evidence type="ECO:0000256" key="1">
    <source>
        <dbReference type="ARBA" id="ARBA00010203"/>
    </source>
</evidence>
<evidence type="ECO:0000256" key="5">
    <source>
        <dbReference type="ARBA" id="ARBA00022691"/>
    </source>
</evidence>
<dbReference type="GO" id="GO:0016423">
    <property type="term" value="F:tRNA (guanine) methyltransferase activity"/>
    <property type="evidence" value="ECO:0007669"/>
    <property type="project" value="TreeGrafter"/>
</dbReference>
<protein>
    <recommendedName>
        <fullName evidence="2">site-specific DNA-methyltransferase (cytosine-N(4)-specific)</fullName>
        <ecNumber evidence="2">2.1.1.113</ecNumber>
    </recommendedName>
</protein>
<dbReference type="PROSITE" id="PS00093">
    <property type="entry name" value="N4_MTASE"/>
    <property type="match status" value="1"/>
</dbReference>
<gene>
    <name evidence="10" type="ORF">DDT42_01873</name>
</gene>
<dbReference type="GO" id="GO:0008170">
    <property type="term" value="F:N-methyltransferase activity"/>
    <property type="evidence" value="ECO:0007669"/>
    <property type="project" value="InterPro"/>
</dbReference>
<proteinExistence type="inferred from homology"/>
<dbReference type="Pfam" id="PF01555">
    <property type="entry name" value="N6_N4_Mtase"/>
    <property type="match status" value="1"/>
</dbReference>
<dbReference type="GO" id="GO:0015667">
    <property type="term" value="F:site-specific DNA-methyltransferase (cytosine-N4-specific) activity"/>
    <property type="evidence" value="ECO:0007669"/>
    <property type="project" value="UniProtKB-EC"/>
</dbReference>
<keyword evidence="4" id="KW-0808">Transferase</keyword>
<dbReference type="GO" id="GO:0009307">
    <property type="term" value="P:DNA restriction-modification system"/>
    <property type="evidence" value="ECO:0007669"/>
    <property type="project" value="UniProtKB-KW"/>
</dbReference>
<name>A0A9E2F1Z3_PSYF1</name>
<keyword evidence="3" id="KW-0489">Methyltransferase</keyword>